<sequence length="166" mass="18550">MKSCPPVCNSKVRGKTMVQLIPICNPTKPYNNKENVIVNICGTVSKVCRVSHFQEQSMLEALTKHYQELVEDNGTDTESDNEQENGTSNCVFCKKNKARKEFTVKPRDAPDVNSLDSCSLVCLLRHMALSMKLADWKEYVKKAGSEPSKGPAKDLSDTLNTFFADK</sequence>
<evidence type="ECO:0000313" key="1">
    <source>
        <dbReference type="EMBL" id="KAL0489708.1"/>
    </source>
</evidence>
<keyword evidence="2" id="KW-1185">Reference proteome</keyword>
<dbReference type="Proteomes" id="UP001431209">
    <property type="component" value="Unassembled WGS sequence"/>
</dbReference>
<evidence type="ECO:0000313" key="2">
    <source>
        <dbReference type="Proteomes" id="UP001431209"/>
    </source>
</evidence>
<protein>
    <submittedName>
        <fullName evidence="1">Uncharacterized protein</fullName>
    </submittedName>
</protein>
<dbReference type="EMBL" id="JAOPGA020001594">
    <property type="protein sequence ID" value="KAL0489708.1"/>
    <property type="molecule type" value="Genomic_DNA"/>
</dbReference>
<organism evidence="1 2">
    <name type="scientific">Acrasis kona</name>
    <dbReference type="NCBI Taxonomy" id="1008807"/>
    <lineage>
        <taxon>Eukaryota</taxon>
        <taxon>Discoba</taxon>
        <taxon>Heterolobosea</taxon>
        <taxon>Tetramitia</taxon>
        <taxon>Eutetramitia</taxon>
        <taxon>Acrasidae</taxon>
        <taxon>Acrasis</taxon>
    </lineage>
</organism>
<comment type="caution">
    <text evidence="1">The sequence shown here is derived from an EMBL/GenBank/DDBJ whole genome shotgun (WGS) entry which is preliminary data.</text>
</comment>
<accession>A0AAW2ZIM4</accession>
<dbReference type="AlphaFoldDB" id="A0AAW2ZIM4"/>
<reference evidence="1 2" key="1">
    <citation type="submission" date="2024-03" db="EMBL/GenBank/DDBJ databases">
        <title>The Acrasis kona genome and developmental transcriptomes reveal deep origins of eukaryotic multicellular pathways.</title>
        <authorList>
            <person name="Sheikh S."/>
            <person name="Fu C.-J."/>
            <person name="Brown M.W."/>
            <person name="Baldauf S.L."/>
        </authorList>
    </citation>
    <scope>NUCLEOTIDE SEQUENCE [LARGE SCALE GENOMIC DNA]</scope>
    <source>
        <strain evidence="1 2">ATCC MYA-3509</strain>
    </source>
</reference>
<gene>
    <name evidence="1" type="ORF">AKO1_011424</name>
</gene>
<name>A0AAW2ZIM4_9EUKA</name>
<proteinExistence type="predicted"/>